<organism evidence="1 2">
    <name type="scientific">Rikenella microfusus</name>
    <dbReference type="NCBI Taxonomy" id="28139"/>
    <lineage>
        <taxon>Bacteria</taxon>
        <taxon>Pseudomonadati</taxon>
        <taxon>Bacteroidota</taxon>
        <taxon>Bacteroidia</taxon>
        <taxon>Bacteroidales</taxon>
        <taxon>Rikenellaceae</taxon>
        <taxon>Rikenella</taxon>
    </lineage>
</organism>
<proteinExistence type="predicted"/>
<name>A0A379MPR7_9BACT</name>
<dbReference type="RefSeq" id="WP_027290502.1">
    <property type="nucleotide sequence ID" value="NZ_UGVL01000001.1"/>
</dbReference>
<evidence type="ECO:0000313" key="2">
    <source>
        <dbReference type="Proteomes" id="UP000255233"/>
    </source>
</evidence>
<protein>
    <submittedName>
        <fullName evidence="1">Uncharacterized protein</fullName>
    </submittedName>
</protein>
<dbReference type="STRING" id="880526.GCA_000427365_00723"/>
<sequence length="141" mass="16048">MNIRELKQYFAGFVAASDELTGMIFAVNEAHAVTRLNGKSGVQLLVTFPSSEVVGPADNGVQVHSLLLMVLERSNSQSKTDEDEFEQFARLREMIEKVRQRLAEDSSRSRRPWARLSILGTRIEPEFNLKDWNSWSCDVVF</sequence>
<keyword evidence="2" id="KW-1185">Reference proteome</keyword>
<gene>
    <name evidence="1" type="ORF">NCTC11190_00723</name>
</gene>
<evidence type="ECO:0000313" key="1">
    <source>
        <dbReference type="EMBL" id="SUE33515.1"/>
    </source>
</evidence>
<reference evidence="1 2" key="1">
    <citation type="submission" date="2018-06" db="EMBL/GenBank/DDBJ databases">
        <authorList>
            <consortium name="Pathogen Informatics"/>
            <person name="Doyle S."/>
        </authorList>
    </citation>
    <scope>NUCLEOTIDE SEQUENCE [LARGE SCALE GENOMIC DNA]</scope>
    <source>
        <strain evidence="1 2">NCTC11190</strain>
    </source>
</reference>
<dbReference type="AlphaFoldDB" id="A0A379MPR7"/>
<dbReference type="Proteomes" id="UP000255233">
    <property type="component" value="Unassembled WGS sequence"/>
</dbReference>
<accession>A0A379MPR7</accession>
<dbReference type="EMBL" id="UGVL01000001">
    <property type="protein sequence ID" value="SUE33515.1"/>
    <property type="molecule type" value="Genomic_DNA"/>
</dbReference>